<dbReference type="AlphaFoldDB" id="A0A4C1WGS0"/>
<evidence type="ECO:0000313" key="2">
    <source>
        <dbReference type="Proteomes" id="UP000299102"/>
    </source>
</evidence>
<keyword evidence="2" id="KW-1185">Reference proteome</keyword>
<protein>
    <submittedName>
        <fullName evidence="1">Uncharacterized protein</fullName>
    </submittedName>
</protein>
<accession>A0A4C1WGS0</accession>
<evidence type="ECO:0000313" key="1">
    <source>
        <dbReference type="EMBL" id="GBP49327.1"/>
    </source>
</evidence>
<dbReference type="EMBL" id="BGZK01000542">
    <property type="protein sequence ID" value="GBP49327.1"/>
    <property type="molecule type" value="Genomic_DNA"/>
</dbReference>
<name>A0A4C1WGS0_EUMVA</name>
<organism evidence="1 2">
    <name type="scientific">Eumeta variegata</name>
    <name type="common">Bagworm moth</name>
    <name type="synonym">Eumeta japonica</name>
    <dbReference type="NCBI Taxonomy" id="151549"/>
    <lineage>
        <taxon>Eukaryota</taxon>
        <taxon>Metazoa</taxon>
        <taxon>Ecdysozoa</taxon>
        <taxon>Arthropoda</taxon>
        <taxon>Hexapoda</taxon>
        <taxon>Insecta</taxon>
        <taxon>Pterygota</taxon>
        <taxon>Neoptera</taxon>
        <taxon>Endopterygota</taxon>
        <taxon>Lepidoptera</taxon>
        <taxon>Glossata</taxon>
        <taxon>Ditrysia</taxon>
        <taxon>Tineoidea</taxon>
        <taxon>Psychidae</taxon>
        <taxon>Oiketicinae</taxon>
        <taxon>Eumeta</taxon>
    </lineage>
</organism>
<reference evidence="1 2" key="1">
    <citation type="journal article" date="2019" name="Commun. Biol.">
        <title>The bagworm genome reveals a unique fibroin gene that provides high tensile strength.</title>
        <authorList>
            <person name="Kono N."/>
            <person name="Nakamura H."/>
            <person name="Ohtoshi R."/>
            <person name="Tomita M."/>
            <person name="Numata K."/>
            <person name="Arakawa K."/>
        </authorList>
    </citation>
    <scope>NUCLEOTIDE SEQUENCE [LARGE SCALE GENOMIC DNA]</scope>
</reference>
<sequence length="124" mass="14260">MENNENIAQVHKATNGLDHVKYLNVGNPKHDARNSAVLKLATKEWQWRRRRALYLGIASLAGNSNRQSFVLYCNVRLVRPHRAARRSSVTPPHGAHVAYSFLLDWLTFTIVSPVLWPERLFFVL</sequence>
<dbReference type="Proteomes" id="UP000299102">
    <property type="component" value="Unassembled WGS sequence"/>
</dbReference>
<gene>
    <name evidence="1" type="ORF">EVAR_27029_1</name>
</gene>
<comment type="caution">
    <text evidence="1">The sequence shown here is derived from an EMBL/GenBank/DDBJ whole genome shotgun (WGS) entry which is preliminary data.</text>
</comment>
<proteinExistence type="predicted"/>